<evidence type="ECO:0000256" key="5">
    <source>
        <dbReference type="RuleBase" id="RU361235"/>
    </source>
</evidence>
<dbReference type="InterPro" id="IPR019826">
    <property type="entry name" value="Carboxylesterase_B_AS"/>
</dbReference>
<dbReference type="Pfam" id="PF00135">
    <property type="entry name" value="COesterase"/>
    <property type="match status" value="1"/>
</dbReference>
<dbReference type="EMBL" id="OV725080">
    <property type="protein sequence ID" value="CAH1398677.1"/>
    <property type="molecule type" value="Genomic_DNA"/>
</dbReference>
<feature type="signal peptide" evidence="5">
    <location>
        <begin position="1"/>
        <end position="18"/>
    </location>
</feature>
<feature type="domain" description="Carboxylesterase type B" evidence="6">
    <location>
        <begin position="22"/>
        <end position="527"/>
    </location>
</feature>
<dbReference type="SUPFAM" id="SSF53474">
    <property type="entry name" value="alpha/beta-Hydrolases"/>
    <property type="match status" value="1"/>
</dbReference>
<dbReference type="InterPro" id="IPR050309">
    <property type="entry name" value="Type-B_Carboxylest/Lipase"/>
</dbReference>
<dbReference type="InterPro" id="IPR002018">
    <property type="entry name" value="CarbesteraseB"/>
</dbReference>
<protein>
    <recommendedName>
        <fullName evidence="5">Carboxylic ester hydrolase</fullName>
        <ecNumber evidence="5">3.1.1.-</ecNumber>
    </recommendedName>
</protein>
<dbReference type="Proteomes" id="UP001152798">
    <property type="component" value="Chromosome 4"/>
</dbReference>
<evidence type="ECO:0000256" key="4">
    <source>
        <dbReference type="ARBA" id="ARBA00023180"/>
    </source>
</evidence>
<keyword evidence="5" id="KW-0732">Signal</keyword>
<evidence type="ECO:0000259" key="6">
    <source>
        <dbReference type="Pfam" id="PF00135"/>
    </source>
</evidence>
<evidence type="ECO:0000256" key="3">
    <source>
        <dbReference type="ARBA" id="ARBA00022801"/>
    </source>
</evidence>
<dbReference type="PANTHER" id="PTHR11559">
    <property type="entry name" value="CARBOXYLESTERASE"/>
    <property type="match status" value="1"/>
</dbReference>
<proteinExistence type="inferred from homology"/>
<accession>A0A9P0HB32</accession>
<evidence type="ECO:0000313" key="7">
    <source>
        <dbReference type="EMBL" id="CAH1398677.1"/>
    </source>
</evidence>
<feature type="chain" id="PRO_5040543098" description="Carboxylic ester hydrolase" evidence="5">
    <location>
        <begin position="19"/>
        <end position="537"/>
    </location>
</feature>
<dbReference type="AlphaFoldDB" id="A0A9P0HB32"/>
<keyword evidence="4" id="KW-0325">Glycoprotein</keyword>
<name>A0A9P0HB32_NEZVI</name>
<dbReference type="Gene3D" id="3.40.50.1820">
    <property type="entry name" value="alpha/beta hydrolase"/>
    <property type="match status" value="1"/>
</dbReference>
<dbReference type="GO" id="GO:0052689">
    <property type="term" value="F:carboxylic ester hydrolase activity"/>
    <property type="evidence" value="ECO:0007669"/>
    <property type="project" value="UniProtKB-KW"/>
</dbReference>
<sequence length="537" mass="60854">MVTSQTATLLLFLAGCLAENPLVVDTSAGKVRGYKMTSRAGRSFLAFSGVPYAKPPVGNLRFQAPKEVEKWIGIRNATEPGPYCLQYGTFEEKPEPFGSEDCLYLSVYTHNTRGKAAVMVHFHAGGFHMGNGERWYLPNYLMDQDVVIVDVNYRLAYLGFLSFEDKEMPGNQGLKDQVMALRWVKQNIARFGGDPNQVTLVGESAGGASVYHHTVSPLSRGLFHKGIAESGTSYNPWALSPPGFAKSMAQQLAKNLGCPIRSTSAAVSCLRSKKGSDIVARIVDLIRWQVDMEMNWAVLEPEGYDAFLTGPVSKWQHQPVPMIIGTTSGEGLLRTHYIAQNNTDFDWLNKNFDKLAPVSLWYSASASNPDKVTRKVRKYYFPDGQIKPEYWVNLTQMYTDSWIAIGVIDGANLHTGPVYFYYFDYIGEYTFDEGVNRTLYFAAPHIEESEFLWQRPWTNRTLRGDDLKLSQKLVKLWTDFAKYGNPTPRGSSVSWNKWRPSKHNYLYIGNSGWQQKEGFATDRYKFWNSLNYRDKFN</sequence>
<dbReference type="EC" id="3.1.1.-" evidence="5"/>
<dbReference type="PROSITE" id="PS00122">
    <property type="entry name" value="CARBOXYLESTERASE_B_1"/>
    <property type="match status" value="1"/>
</dbReference>
<organism evidence="7 8">
    <name type="scientific">Nezara viridula</name>
    <name type="common">Southern green stink bug</name>
    <name type="synonym">Cimex viridulus</name>
    <dbReference type="NCBI Taxonomy" id="85310"/>
    <lineage>
        <taxon>Eukaryota</taxon>
        <taxon>Metazoa</taxon>
        <taxon>Ecdysozoa</taxon>
        <taxon>Arthropoda</taxon>
        <taxon>Hexapoda</taxon>
        <taxon>Insecta</taxon>
        <taxon>Pterygota</taxon>
        <taxon>Neoptera</taxon>
        <taxon>Paraneoptera</taxon>
        <taxon>Hemiptera</taxon>
        <taxon>Heteroptera</taxon>
        <taxon>Panheteroptera</taxon>
        <taxon>Pentatomomorpha</taxon>
        <taxon>Pentatomoidea</taxon>
        <taxon>Pentatomidae</taxon>
        <taxon>Pentatominae</taxon>
        <taxon>Nezara</taxon>
    </lineage>
</organism>
<dbReference type="OrthoDB" id="8174896at2759"/>
<dbReference type="InterPro" id="IPR029058">
    <property type="entry name" value="AB_hydrolase_fold"/>
</dbReference>
<reference evidence="7" key="1">
    <citation type="submission" date="2022-01" db="EMBL/GenBank/DDBJ databases">
        <authorList>
            <person name="King R."/>
        </authorList>
    </citation>
    <scope>NUCLEOTIDE SEQUENCE</scope>
</reference>
<evidence type="ECO:0000256" key="2">
    <source>
        <dbReference type="ARBA" id="ARBA00022487"/>
    </source>
</evidence>
<keyword evidence="2" id="KW-0719">Serine esterase</keyword>
<gene>
    <name evidence="7" type="ORF">NEZAVI_LOCUS8281</name>
</gene>
<keyword evidence="8" id="KW-1185">Reference proteome</keyword>
<evidence type="ECO:0000313" key="8">
    <source>
        <dbReference type="Proteomes" id="UP001152798"/>
    </source>
</evidence>
<evidence type="ECO:0000256" key="1">
    <source>
        <dbReference type="ARBA" id="ARBA00005964"/>
    </source>
</evidence>
<comment type="similarity">
    <text evidence="1 5">Belongs to the type-B carboxylesterase/lipase family.</text>
</comment>
<keyword evidence="3 5" id="KW-0378">Hydrolase</keyword>